<keyword evidence="4" id="KW-1185">Reference proteome</keyword>
<reference evidence="3" key="1">
    <citation type="submission" date="2020-06" db="EMBL/GenBank/DDBJ databases">
        <title>WGS assembly of Ceratodon purpureus strain R40.</title>
        <authorList>
            <person name="Carey S.B."/>
            <person name="Jenkins J."/>
            <person name="Shu S."/>
            <person name="Lovell J.T."/>
            <person name="Sreedasyam A."/>
            <person name="Maumus F."/>
            <person name="Tiley G.P."/>
            <person name="Fernandez-Pozo N."/>
            <person name="Barry K."/>
            <person name="Chen C."/>
            <person name="Wang M."/>
            <person name="Lipzen A."/>
            <person name="Daum C."/>
            <person name="Saski C.A."/>
            <person name="Payton A.C."/>
            <person name="Mcbreen J.C."/>
            <person name="Conrad R.E."/>
            <person name="Kollar L.M."/>
            <person name="Olsson S."/>
            <person name="Huttunen S."/>
            <person name="Landis J.B."/>
            <person name="Wickett N.J."/>
            <person name="Johnson M.G."/>
            <person name="Rensing S.A."/>
            <person name="Grimwood J."/>
            <person name="Schmutz J."/>
            <person name="Mcdaniel S.F."/>
        </authorList>
    </citation>
    <scope>NUCLEOTIDE SEQUENCE</scope>
    <source>
        <strain evidence="3">R40</strain>
    </source>
</reference>
<dbReference type="PANTHER" id="PTHR46310:SF7">
    <property type="entry name" value="AMIDASE 1"/>
    <property type="match status" value="1"/>
</dbReference>
<dbReference type="InterPro" id="IPR020556">
    <property type="entry name" value="Amidase_CS"/>
</dbReference>
<dbReference type="EMBL" id="CM026430">
    <property type="protein sequence ID" value="KAG0562300.1"/>
    <property type="molecule type" value="Genomic_DNA"/>
</dbReference>
<dbReference type="PROSITE" id="PS00571">
    <property type="entry name" value="AMIDASES"/>
    <property type="match status" value="1"/>
</dbReference>
<dbReference type="GO" id="GO:0016811">
    <property type="term" value="F:hydrolase activity, acting on carbon-nitrogen (but not peptide) bonds, in linear amides"/>
    <property type="evidence" value="ECO:0007669"/>
    <property type="project" value="UniProtKB-ARBA"/>
</dbReference>
<feature type="domain" description="Amidase" evidence="2">
    <location>
        <begin position="61"/>
        <end position="449"/>
    </location>
</feature>
<dbReference type="InterPro" id="IPR023631">
    <property type="entry name" value="Amidase_dom"/>
</dbReference>
<dbReference type="Proteomes" id="UP000822688">
    <property type="component" value="Chromosome 9"/>
</dbReference>
<dbReference type="PANTHER" id="PTHR46310">
    <property type="entry name" value="AMIDASE 1"/>
    <property type="match status" value="1"/>
</dbReference>
<sequence length="465" mass="49480">MSETVVGAGEDGSMPVEAKDLEGDEVQHGTGARGKTSPPIENGFGAFISCFTLLPPSSLEHQYASLAGLTFAVKDIFDVDGHVAGFGSPDWARTQKPAKRTAPVIQALLNAGATCIGKVHMDEMAYSILGQNAHYGTPVNPINPARIPGGSSSGSGVAVAAKLVDFSLGTDTGGSVRAPAACCGILGFRPSHGAVSAVGVTPMAQSLDTVGWFARDVAILCKVGQLLLHTESPQDLRSAKRFIIADDCFNMSIHANDKRLGIIYKSVTSLHGGEALQHVNLGQYIESEVYSLKEFREKMGENNAFGTLGSLDDVLSHILRWEFKMNYEEWVTTEKPNLGDDTAFRVKKALNTTSHMMTLALRVKEETRHAINELLKGDAILVMPTVPEPPPMLNAEGEALDRYRASAFALLSVSVLSSCCQVSIPTGLVDSGPVAVSLLAKQGSDHFLLHTTSGLYTTIQKATNA</sequence>
<dbReference type="Gene3D" id="3.90.1300.10">
    <property type="entry name" value="Amidase signature (AS) domain"/>
    <property type="match status" value="1"/>
</dbReference>
<proteinExistence type="inferred from homology"/>
<name>A0A8T0GTG8_CERPU</name>
<evidence type="ECO:0000313" key="3">
    <source>
        <dbReference type="EMBL" id="KAG0562300.1"/>
    </source>
</evidence>
<evidence type="ECO:0000313" key="4">
    <source>
        <dbReference type="Proteomes" id="UP000822688"/>
    </source>
</evidence>
<gene>
    <name evidence="3" type="ORF">KC19_9G135200</name>
</gene>
<organism evidence="3 4">
    <name type="scientific">Ceratodon purpureus</name>
    <name type="common">Fire moss</name>
    <name type="synonym">Dicranum purpureum</name>
    <dbReference type="NCBI Taxonomy" id="3225"/>
    <lineage>
        <taxon>Eukaryota</taxon>
        <taxon>Viridiplantae</taxon>
        <taxon>Streptophyta</taxon>
        <taxon>Embryophyta</taxon>
        <taxon>Bryophyta</taxon>
        <taxon>Bryophytina</taxon>
        <taxon>Bryopsida</taxon>
        <taxon>Dicranidae</taxon>
        <taxon>Pseudoditrichales</taxon>
        <taxon>Ditrichaceae</taxon>
        <taxon>Ceratodon</taxon>
    </lineage>
</organism>
<evidence type="ECO:0000256" key="1">
    <source>
        <dbReference type="ARBA" id="ARBA00009199"/>
    </source>
</evidence>
<dbReference type="SUPFAM" id="SSF75304">
    <property type="entry name" value="Amidase signature (AS) enzymes"/>
    <property type="match status" value="1"/>
</dbReference>
<protein>
    <recommendedName>
        <fullName evidence="2">Amidase domain-containing protein</fullName>
    </recommendedName>
</protein>
<dbReference type="Pfam" id="PF01425">
    <property type="entry name" value="Amidase"/>
    <property type="match status" value="1"/>
</dbReference>
<evidence type="ECO:0000259" key="2">
    <source>
        <dbReference type="Pfam" id="PF01425"/>
    </source>
</evidence>
<dbReference type="InterPro" id="IPR036928">
    <property type="entry name" value="AS_sf"/>
</dbReference>
<comment type="similarity">
    <text evidence="1">Belongs to the amidase family.</text>
</comment>
<comment type="caution">
    <text evidence="3">The sequence shown here is derived from an EMBL/GenBank/DDBJ whole genome shotgun (WGS) entry which is preliminary data.</text>
</comment>
<accession>A0A8T0GTG8</accession>
<dbReference type="AlphaFoldDB" id="A0A8T0GTG8"/>